<dbReference type="SMART" id="SM00228">
    <property type="entry name" value="PDZ"/>
    <property type="match status" value="1"/>
</dbReference>
<feature type="compositionally biased region" description="Low complexity" evidence="6">
    <location>
        <begin position="41"/>
        <end position="69"/>
    </location>
</feature>
<keyword evidence="4 5" id="KW-0720">Serine protease</keyword>
<keyword evidence="2 5" id="KW-0645">Protease</keyword>
<dbReference type="AlphaFoldDB" id="A0A969PPM9"/>
<dbReference type="SMART" id="SM00245">
    <property type="entry name" value="TSPc"/>
    <property type="match status" value="1"/>
</dbReference>
<dbReference type="SUPFAM" id="SSF50156">
    <property type="entry name" value="PDZ domain-like"/>
    <property type="match status" value="1"/>
</dbReference>
<dbReference type="SUPFAM" id="SSF52096">
    <property type="entry name" value="ClpP/crotonase"/>
    <property type="match status" value="1"/>
</dbReference>
<dbReference type="Gene3D" id="3.90.226.10">
    <property type="entry name" value="2-enoyl-CoA Hydratase, Chain A, domain 1"/>
    <property type="match status" value="1"/>
</dbReference>
<dbReference type="FunFam" id="2.30.42.10:FF:000063">
    <property type="entry name" value="Peptidase, S41 family"/>
    <property type="match status" value="1"/>
</dbReference>
<dbReference type="CDD" id="cd06782">
    <property type="entry name" value="cpPDZ_CPP-like"/>
    <property type="match status" value="1"/>
</dbReference>
<evidence type="ECO:0000256" key="1">
    <source>
        <dbReference type="ARBA" id="ARBA00009179"/>
    </source>
</evidence>
<accession>A0A969PPM9</accession>
<keyword evidence="9" id="KW-1185">Reference proteome</keyword>
<gene>
    <name evidence="8" type="ORF">HCN83_05840</name>
</gene>
<dbReference type="InterPro" id="IPR036034">
    <property type="entry name" value="PDZ_sf"/>
</dbReference>
<feature type="domain" description="PDZ" evidence="7">
    <location>
        <begin position="125"/>
        <end position="189"/>
    </location>
</feature>
<dbReference type="CDD" id="cd07560">
    <property type="entry name" value="Peptidase_S41_CPP"/>
    <property type="match status" value="1"/>
</dbReference>
<dbReference type="GO" id="GO:0008236">
    <property type="term" value="F:serine-type peptidase activity"/>
    <property type="evidence" value="ECO:0007669"/>
    <property type="project" value="UniProtKB-KW"/>
</dbReference>
<dbReference type="Pfam" id="PF13180">
    <property type="entry name" value="PDZ_2"/>
    <property type="match status" value="1"/>
</dbReference>
<evidence type="ECO:0000256" key="6">
    <source>
        <dbReference type="SAM" id="MobiDB-lite"/>
    </source>
</evidence>
<dbReference type="GO" id="GO:0004175">
    <property type="term" value="F:endopeptidase activity"/>
    <property type="evidence" value="ECO:0007669"/>
    <property type="project" value="TreeGrafter"/>
</dbReference>
<evidence type="ECO:0000256" key="3">
    <source>
        <dbReference type="ARBA" id="ARBA00022801"/>
    </source>
</evidence>
<dbReference type="EMBL" id="JAATHJ010000006">
    <property type="protein sequence ID" value="NJP37108.1"/>
    <property type="molecule type" value="Genomic_DNA"/>
</dbReference>
<proteinExistence type="inferred from homology"/>
<dbReference type="InterPro" id="IPR036366">
    <property type="entry name" value="PGBDSf"/>
</dbReference>
<dbReference type="Pfam" id="PF01471">
    <property type="entry name" value="PG_binding_1"/>
    <property type="match status" value="1"/>
</dbReference>
<evidence type="ECO:0000256" key="2">
    <source>
        <dbReference type="ARBA" id="ARBA00022670"/>
    </source>
</evidence>
<dbReference type="Gene3D" id="3.30.750.44">
    <property type="match status" value="1"/>
</dbReference>
<dbReference type="Gene3D" id="2.30.42.10">
    <property type="match status" value="1"/>
</dbReference>
<dbReference type="InterPro" id="IPR055210">
    <property type="entry name" value="CtpA/B_N"/>
</dbReference>
<dbReference type="Pfam" id="PF22694">
    <property type="entry name" value="CtpB_N-like"/>
    <property type="match status" value="1"/>
</dbReference>
<dbReference type="InterPro" id="IPR002477">
    <property type="entry name" value="Peptidoglycan-bd-like"/>
</dbReference>
<dbReference type="SUPFAM" id="SSF47090">
    <property type="entry name" value="PGBD-like"/>
    <property type="match status" value="1"/>
</dbReference>
<organism evidence="8 9">
    <name type="scientific">Alkalicoccus luteus</name>
    <dbReference type="NCBI Taxonomy" id="1237094"/>
    <lineage>
        <taxon>Bacteria</taxon>
        <taxon>Bacillati</taxon>
        <taxon>Bacillota</taxon>
        <taxon>Bacilli</taxon>
        <taxon>Bacillales</taxon>
        <taxon>Bacillaceae</taxon>
        <taxon>Alkalicoccus</taxon>
    </lineage>
</organism>
<dbReference type="Proteomes" id="UP000752012">
    <property type="component" value="Unassembled WGS sequence"/>
</dbReference>
<dbReference type="GO" id="GO:0007165">
    <property type="term" value="P:signal transduction"/>
    <property type="evidence" value="ECO:0007669"/>
    <property type="project" value="TreeGrafter"/>
</dbReference>
<name>A0A969PPM9_9BACI</name>
<sequence length="502" mass="54867">MNIRIFLPVVFVLALLIGAGGMFAYLSVSDNQEAAPQENTSEQASAESDDNSSSQGSSESTENTESNGSEPDDDQIQRAMEMILDTYLEDVDEQQLIEGAISGMIETLDDPFSDFMNESTAEEFMNSLESSFEGIGAEVSMTEGRVTIVAPFRDSPAEDAGLRPNDQIIEIDGEDIEGLSLYDAVLKIRGEKGTTVTLTIDRPGMSDPMDVDVVRDEIPVETVYGDIVEQDGLSVGVLEIRSFSENTAERFEEELGELESEGIDGLMIDVRGNPGGYLQSVEDIGDLIIPGGETVVQIEDRDGDRTRHVSNLEEEKDYPIIGLINEGSASASEILAAALHEAGGYDVVGTTTFGKGTVQQTMPMEDGSQLKLTLFRWLTSDGNDINEEGVSPTVEVEQPDYFYSTPIDAEEPLVLDMFSEHVESAQEMLTGLGYDTDRTDGYFDETTEDAVRSFQEDEGLDASGEINEETADAIQERIIESVQDQENDLQYQEALDLLLEQA</sequence>
<evidence type="ECO:0000256" key="4">
    <source>
        <dbReference type="ARBA" id="ARBA00022825"/>
    </source>
</evidence>
<dbReference type="InterPro" id="IPR004447">
    <property type="entry name" value="Peptidase_S41A"/>
</dbReference>
<dbReference type="RefSeq" id="WP_168005429.1">
    <property type="nucleotide sequence ID" value="NZ_JAATHJ010000006.1"/>
</dbReference>
<dbReference type="PROSITE" id="PS50106">
    <property type="entry name" value="PDZ"/>
    <property type="match status" value="1"/>
</dbReference>
<keyword evidence="3 5" id="KW-0378">Hydrolase</keyword>
<feature type="region of interest" description="Disordered" evidence="6">
    <location>
        <begin position="34"/>
        <end position="74"/>
    </location>
</feature>
<comment type="similarity">
    <text evidence="1 5">Belongs to the peptidase S41A family.</text>
</comment>
<comment type="caution">
    <text evidence="8">The sequence shown here is derived from an EMBL/GenBank/DDBJ whole genome shotgun (WGS) entry which is preliminary data.</text>
</comment>
<dbReference type="NCBIfam" id="TIGR00225">
    <property type="entry name" value="prc"/>
    <property type="match status" value="1"/>
</dbReference>
<protein>
    <submittedName>
        <fullName evidence="8">PDZ domain-containing protein</fullName>
    </submittedName>
</protein>
<dbReference type="Gene3D" id="1.10.101.10">
    <property type="entry name" value="PGBD-like superfamily/PGBD"/>
    <property type="match status" value="1"/>
</dbReference>
<dbReference type="InterPro" id="IPR029045">
    <property type="entry name" value="ClpP/crotonase-like_dom_sf"/>
</dbReference>
<dbReference type="InterPro" id="IPR005151">
    <property type="entry name" value="Tail-specific_protease"/>
</dbReference>
<dbReference type="GO" id="GO:0030288">
    <property type="term" value="C:outer membrane-bounded periplasmic space"/>
    <property type="evidence" value="ECO:0007669"/>
    <property type="project" value="TreeGrafter"/>
</dbReference>
<dbReference type="GO" id="GO:0006508">
    <property type="term" value="P:proteolysis"/>
    <property type="evidence" value="ECO:0007669"/>
    <property type="project" value="UniProtKB-KW"/>
</dbReference>
<dbReference type="PANTHER" id="PTHR32060:SF29">
    <property type="entry name" value="CARBOXY-TERMINAL PROCESSING PROTEASE CTPB"/>
    <property type="match status" value="1"/>
</dbReference>
<evidence type="ECO:0000256" key="5">
    <source>
        <dbReference type="RuleBase" id="RU004404"/>
    </source>
</evidence>
<dbReference type="Pfam" id="PF03572">
    <property type="entry name" value="Peptidase_S41"/>
    <property type="match status" value="1"/>
</dbReference>
<dbReference type="InterPro" id="IPR001478">
    <property type="entry name" value="PDZ"/>
</dbReference>
<evidence type="ECO:0000313" key="8">
    <source>
        <dbReference type="EMBL" id="NJP37108.1"/>
    </source>
</evidence>
<dbReference type="InterPro" id="IPR036365">
    <property type="entry name" value="PGBD-like_sf"/>
</dbReference>
<dbReference type="PANTHER" id="PTHR32060">
    <property type="entry name" value="TAIL-SPECIFIC PROTEASE"/>
    <property type="match status" value="1"/>
</dbReference>
<reference evidence="8 9" key="1">
    <citation type="submission" date="2020-03" db="EMBL/GenBank/DDBJ databases">
        <title>Assessment of the enzymatic potential of alkaline-tolerant lipase obtained from Bacillus luteus H11 (technogenic soil) for the bioremediation of saline soils contaminated with petroleum substances.</title>
        <authorList>
            <person name="Kalwasinska A."/>
        </authorList>
    </citation>
    <scope>NUCLEOTIDE SEQUENCE [LARGE SCALE GENOMIC DNA]</scope>
    <source>
        <strain evidence="8 9">H11</strain>
    </source>
</reference>
<evidence type="ECO:0000259" key="7">
    <source>
        <dbReference type="PROSITE" id="PS50106"/>
    </source>
</evidence>
<evidence type="ECO:0000313" key="9">
    <source>
        <dbReference type="Proteomes" id="UP000752012"/>
    </source>
</evidence>